<evidence type="ECO:0008006" key="4">
    <source>
        <dbReference type="Google" id="ProtNLM"/>
    </source>
</evidence>
<dbReference type="RefSeq" id="WP_281761959.1">
    <property type="nucleotide sequence ID" value="NZ_AP026709.1"/>
</dbReference>
<sequence length="301" mass="32104">MSFRLVIPILLSLFIFSPVAQAFQGHVQSFGKEGAIAWGNGELSVVQAVEKSNDEATPYTPLAVRKAASKARRLLLDMVLTTRISAKQTVGSALADNRVLGSQVRGLVHNSLFQGPSHLDAEGTVLVSERFRGKLAELILPTTIQFQSGISPKLSTYMEQDVTELEAVGSAVTGYSGVIIDARGMKVTPALTPVIYGSEGLGAYGAFLVSRANAVNKGVVAYANTSDLAVLKERVGNNPLRVKAVRAYGSWRTDIIIETSMARLVRAIMKSGNIVANCAVVIVVDEAAPVETLETVETESE</sequence>
<dbReference type="Proteomes" id="UP001317742">
    <property type="component" value="Chromosome"/>
</dbReference>
<reference evidence="2 3" key="1">
    <citation type="submission" date="2022-08" db="EMBL/GenBank/DDBJ databases">
        <title>Genome Sequence of the sulphate-reducing bacterium, Pseudodesulfovibrio sp. SYK.</title>
        <authorList>
            <person name="Kondo R."/>
            <person name="Kataoka T."/>
        </authorList>
    </citation>
    <scope>NUCLEOTIDE SEQUENCE [LARGE SCALE GENOMIC DNA]</scope>
    <source>
        <strain evidence="2 3">SYK</strain>
    </source>
</reference>
<gene>
    <name evidence="2" type="ORF">SYK_03920</name>
</gene>
<keyword evidence="1" id="KW-0732">Signal</keyword>
<organism evidence="2 3">
    <name type="scientific">Pseudodesulfovibrio nedwellii</name>
    <dbReference type="NCBI Taxonomy" id="2973072"/>
    <lineage>
        <taxon>Bacteria</taxon>
        <taxon>Pseudomonadati</taxon>
        <taxon>Thermodesulfobacteriota</taxon>
        <taxon>Desulfovibrionia</taxon>
        <taxon>Desulfovibrionales</taxon>
        <taxon>Desulfovibrionaceae</taxon>
    </lineage>
</organism>
<evidence type="ECO:0000313" key="2">
    <source>
        <dbReference type="EMBL" id="BDQ36032.1"/>
    </source>
</evidence>
<dbReference type="EMBL" id="AP026709">
    <property type="protein sequence ID" value="BDQ36032.1"/>
    <property type="molecule type" value="Genomic_DNA"/>
</dbReference>
<evidence type="ECO:0000313" key="3">
    <source>
        <dbReference type="Proteomes" id="UP001317742"/>
    </source>
</evidence>
<proteinExistence type="predicted"/>
<evidence type="ECO:0000256" key="1">
    <source>
        <dbReference type="SAM" id="SignalP"/>
    </source>
</evidence>
<keyword evidence="3" id="KW-1185">Reference proteome</keyword>
<feature type="chain" id="PRO_5045902551" description="Flagellar assembly protein T C-terminal domain-containing protein" evidence="1">
    <location>
        <begin position="23"/>
        <end position="301"/>
    </location>
</feature>
<protein>
    <recommendedName>
        <fullName evidence="4">Flagellar assembly protein T C-terminal domain-containing protein</fullName>
    </recommendedName>
</protein>
<feature type="signal peptide" evidence="1">
    <location>
        <begin position="1"/>
        <end position="22"/>
    </location>
</feature>
<accession>A0ABN6S128</accession>
<name>A0ABN6S128_9BACT</name>